<dbReference type="AlphaFoldDB" id="A0AAW1PQ44"/>
<evidence type="ECO:0000313" key="19">
    <source>
        <dbReference type="Proteomes" id="UP001465755"/>
    </source>
</evidence>
<dbReference type="GO" id="GO:0046872">
    <property type="term" value="F:metal ion binding"/>
    <property type="evidence" value="ECO:0007669"/>
    <property type="project" value="UniProtKB-KW"/>
</dbReference>
<keyword evidence="3 16" id="KW-0813">Transport</keyword>
<evidence type="ECO:0000256" key="1">
    <source>
        <dbReference type="ARBA" id="ARBA00004127"/>
    </source>
</evidence>
<name>A0AAW1PQ44_9CHLO</name>
<dbReference type="Pfam" id="PF00702">
    <property type="entry name" value="Hydrolase"/>
    <property type="match status" value="1"/>
</dbReference>
<dbReference type="SFLD" id="SFLDS00003">
    <property type="entry name" value="Haloacid_Dehalogenase"/>
    <property type="match status" value="1"/>
</dbReference>
<evidence type="ECO:0000256" key="9">
    <source>
        <dbReference type="ARBA" id="ARBA00022840"/>
    </source>
</evidence>
<keyword evidence="8 16" id="KW-0106">Calcium</keyword>
<dbReference type="EC" id="7.2.2.10" evidence="16"/>
<dbReference type="Pfam" id="PF00689">
    <property type="entry name" value="Cation_ATPase_C"/>
    <property type="match status" value="2"/>
</dbReference>
<dbReference type="EMBL" id="JALJOQ010000015">
    <property type="protein sequence ID" value="KAK9810586.1"/>
    <property type="molecule type" value="Genomic_DNA"/>
</dbReference>
<evidence type="ECO:0000256" key="11">
    <source>
        <dbReference type="ARBA" id="ARBA00022967"/>
    </source>
</evidence>
<evidence type="ECO:0000256" key="3">
    <source>
        <dbReference type="ARBA" id="ARBA00022448"/>
    </source>
</evidence>
<keyword evidence="6" id="KW-0479">Metal-binding</keyword>
<evidence type="ECO:0000256" key="6">
    <source>
        <dbReference type="ARBA" id="ARBA00022723"/>
    </source>
</evidence>
<dbReference type="PANTHER" id="PTHR24093">
    <property type="entry name" value="CATION TRANSPORTING ATPASE"/>
    <property type="match status" value="1"/>
</dbReference>
<keyword evidence="10" id="KW-0460">Magnesium</keyword>
<dbReference type="Gene3D" id="2.70.150.10">
    <property type="entry name" value="Calcium-transporting ATPase, cytoplasmic transduction domain A"/>
    <property type="match status" value="1"/>
</dbReference>
<dbReference type="Gene3D" id="1.20.1110.10">
    <property type="entry name" value="Calcium-transporting ATPase, transmembrane domain"/>
    <property type="match status" value="3"/>
</dbReference>
<dbReference type="Proteomes" id="UP001465755">
    <property type="component" value="Unassembled WGS sequence"/>
</dbReference>
<feature type="transmembrane region" description="Helical" evidence="16">
    <location>
        <begin position="124"/>
        <end position="142"/>
    </location>
</feature>
<dbReference type="Pfam" id="PF00122">
    <property type="entry name" value="E1-E2_ATPase"/>
    <property type="match status" value="1"/>
</dbReference>
<feature type="domain" description="Cation-transporting P-type ATPase N-terminal" evidence="17">
    <location>
        <begin position="33"/>
        <end position="109"/>
    </location>
</feature>
<dbReference type="SUPFAM" id="SSF81660">
    <property type="entry name" value="Metal cation-transporting ATPase, ATP-binding domain N"/>
    <property type="match status" value="1"/>
</dbReference>
<dbReference type="InterPro" id="IPR023299">
    <property type="entry name" value="ATPase_P-typ_cyto_dom_N"/>
</dbReference>
<feature type="transmembrane region" description="Helical" evidence="16">
    <location>
        <begin position="980"/>
        <end position="1006"/>
    </location>
</feature>
<dbReference type="InterPro" id="IPR001757">
    <property type="entry name" value="P_typ_ATPase"/>
</dbReference>
<dbReference type="PROSITE" id="PS00154">
    <property type="entry name" value="ATPASE_E1_E2"/>
    <property type="match status" value="1"/>
</dbReference>
<dbReference type="GO" id="GO:0016887">
    <property type="term" value="F:ATP hydrolysis activity"/>
    <property type="evidence" value="ECO:0007669"/>
    <property type="project" value="InterPro"/>
</dbReference>
<evidence type="ECO:0000256" key="15">
    <source>
        <dbReference type="ARBA" id="ARBA00048694"/>
    </source>
</evidence>
<protein>
    <recommendedName>
        <fullName evidence="16">Calcium-transporting ATPase</fullName>
        <ecNumber evidence="16">7.2.2.10</ecNumber>
    </recommendedName>
</protein>
<dbReference type="InterPro" id="IPR006408">
    <property type="entry name" value="P-type_ATPase_IIB"/>
</dbReference>
<dbReference type="FunFam" id="3.40.50.1000:FF:000018">
    <property type="entry name" value="Calcium-transporting ATPase"/>
    <property type="match status" value="1"/>
</dbReference>
<dbReference type="NCBIfam" id="TIGR01494">
    <property type="entry name" value="ATPase_P-type"/>
    <property type="match status" value="3"/>
</dbReference>
<keyword evidence="11" id="KW-1278">Translocase</keyword>
<dbReference type="GO" id="GO:0005524">
    <property type="term" value="F:ATP binding"/>
    <property type="evidence" value="ECO:0007669"/>
    <property type="project" value="UniProtKB-KW"/>
</dbReference>
<dbReference type="InterPro" id="IPR018303">
    <property type="entry name" value="ATPase_P-typ_P_site"/>
</dbReference>
<dbReference type="Gene3D" id="3.40.1110.10">
    <property type="entry name" value="Calcium-transporting ATPase, cytoplasmic domain N"/>
    <property type="match status" value="2"/>
</dbReference>
<dbReference type="NCBIfam" id="TIGR01517">
    <property type="entry name" value="ATPase-IIB_Ca"/>
    <property type="match status" value="1"/>
</dbReference>
<accession>A0AAW1PQ44</accession>
<dbReference type="InterPro" id="IPR004014">
    <property type="entry name" value="ATPase_P-typ_cation-transptr_N"/>
</dbReference>
<dbReference type="GO" id="GO:0005388">
    <property type="term" value="F:P-type calcium transporter activity"/>
    <property type="evidence" value="ECO:0007669"/>
    <property type="project" value="UniProtKB-EC"/>
</dbReference>
<keyword evidence="14 16" id="KW-0472">Membrane</keyword>
<dbReference type="Pfam" id="PF00690">
    <property type="entry name" value="Cation_ATPase_N"/>
    <property type="match status" value="1"/>
</dbReference>
<dbReference type="InterPro" id="IPR008250">
    <property type="entry name" value="ATPase_P-typ_transduc_dom_A_sf"/>
</dbReference>
<feature type="transmembrane region" description="Helical" evidence="16">
    <location>
        <begin position="313"/>
        <end position="341"/>
    </location>
</feature>
<evidence type="ECO:0000256" key="2">
    <source>
        <dbReference type="ARBA" id="ARBA00006124"/>
    </source>
</evidence>
<dbReference type="SUPFAM" id="SSF81653">
    <property type="entry name" value="Calcium ATPase, transduction domain A"/>
    <property type="match status" value="1"/>
</dbReference>
<dbReference type="InterPro" id="IPR023214">
    <property type="entry name" value="HAD_sf"/>
</dbReference>
<keyword evidence="4 16" id="KW-0109">Calcium transport</keyword>
<feature type="transmembrane region" description="Helical" evidence="16">
    <location>
        <begin position="726"/>
        <end position="743"/>
    </location>
</feature>
<proteinExistence type="inferred from homology"/>
<evidence type="ECO:0000313" key="18">
    <source>
        <dbReference type="EMBL" id="KAK9810586.1"/>
    </source>
</evidence>
<evidence type="ECO:0000256" key="5">
    <source>
        <dbReference type="ARBA" id="ARBA00022692"/>
    </source>
</evidence>
<dbReference type="SFLD" id="SFLDF00027">
    <property type="entry name" value="p-type_atpase"/>
    <property type="match status" value="1"/>
</dbReference>
<dbReference type="SUPFAM" id="SSF56784">
    <property type="entry name" value="HAD-like"/>
    <property type="match status" value="1"/>
</dbReference>
<dbReference type="InterPro" id="IPR006068">
    <property type="entry name" value="ATPase_P-typ_cation-transptr_C"/>
</dbReference>
<feature type="transmembrane region" description="Helical" evidence="16">
    <location>
        <begin position="694"/>
        <end position="714"/>
    </location>
</feature>
<dbReference type="FunFam" id="3.40.50.1000:FF:000001">
    <property type="entry name" value="Phospholipid-transporting ATPase IC"/>
    <property type="match status" value="1"/>
</dbReference>
<evidence type="ECO:0000256" key="4">
    <source>
        <dbReference type="ARBA" id="ARBA00022568"/>
    </source>
</evidence>
<feature type="transmembrane region" description="Helical" evidence="16">
    <location>
        <begin position="94"/>
        <end position="112"/>
    </location>
</feature>
<dbReference type="InterPro" id="IPR044492">
    <property type="entry name" value="P_typ_ATPase_HD_dom"/>
</dbReference>
<gene>
    <name evidence="18" type="ORF">WJX73_002556</name>
</gene>
<dbReference type="PANTHER" id="PTHR24093:SF369">
    <property type="entry name" value="CALCIUM-TRANSPORTING ATPASE"/>
    <property type="match status" value="1"/>
</dbReference>
<dbReference type="GO" id="GO:0005886">
    <property type="term" value="C:plasma membrane"/>
    <property type="evidence" value="ECO:0007669"/>
    <property type="project" value="TreeGrafter"/>
</dbReference>
<dbReference type="SUPFAM" id="SSF81665">
    <property type="entry name" value="Calcium ATPase, transmembrane domain M"/>
    <property type="match status" value="1"/>
</dbReference>
<keyword evidence="9 16" id="KW-0067">ATP-binding</keyword>
<dbReference type="GO" id="GO:0012505">
    <property type="term" value="C:endomembrane system"/>
    <property type="evidence" value="ECO:0007669"/>
    <property type="project" value="UniProtKB-SubCell"/>
</dbReference>
<feature type="transmembrane region" description="Helical" evidence="16">
    <location>
        <begin position="280"/>
        <end position="298"/>
    </location>
</feature>
<dbReference type="SFLD" id="SFLDG00002">
    <property type="entry name" value="C1.7:_P-type_atpase_like"/>
    <property type="match status" value="1"/>
</dbReference>
<evidence type="ECO:0000256" key="8">
    <source>
        <dbReference type="ARBA" id="ARBA00022837"/>
    </source>
</evidence>
<dbReference type="SMART" id="SM00831">
    <property type="entry name" value="Cation_ATPase_N"/>
    <property type="match status" value="1"/>
</dbReference>
<comment type="subcellular location">
    <subcellularLocation>
        <location evidence="1">Endomembrane system</location>
        <topology evidence="1">Multi-pass membrane protein</topology>
    </subcellularLocation>
    <subcellularLocation>
        <location evidence="16">Membrane</location>
        <topology evidence="16">Multi-pass membrane protein</topology>
    </subcellularLocation>
</comment>
<comment type="catalytic activity">
    <reaction evidence="15 16">
        <text>Ca(2+)(in) + ATP + H2O = Ca(2+)(out) + ADP + phosphate + H(+)</text>
        <dbReference type="Rhea" id="RHEA:18105"/>
        <dbReference type="ChEBI" id="CHEBI:15377"/>
        <dbReference type="ChEBI" id="CHEBI:15378"/>
        <dbReference type="ChEBI" id="CHEBI:29108"/>
        <dbReference type="ChEBI" id="CHEBI:30616"/>
        <dbReference type="ChEBI" id="CHEBI:43474"/>
        <dbReference type="ChEBI" id="CHEBI:456216"/>
        <dbReference type="EC" id="7.2.2.10"/>
    </reaction>
</comment>
<keyword evidence="19" id="KW-1185">Reference proteome</keyword>
<dbReference type="InterPro" id="IPR023298">
    <property type="entry name" value="ATPase_P-typ_TM_dom_sf"/>
</dbReference>
<dbReference type="PRINTS" id="PR00119">
    <property type="entry name" value="CATATPASE"/>
</dbReference>
<dbReference type="InterPro" id="IPR059000">
    <property type="entry name" value="ATPase_P-type_domA"/>
</dbReference>
<evidence type="ECO:0000256" key="12">
    <source>
        <dbReference type="ARBA" id="ARBA00022989"/>
    </source>
</evidence>
<comment type="caution">
    <text evidence="18">The sequence shown here is derived from an EMBL/GenBank/DDBJ whole genome shotgun (WGS) entry which is preliminary data.</text>
</comment>
<comment type="caution">
    <text evidence="16">Lacks conserved residue(s) required for the propagation of feature annotation.</text>
</comment>
<evidence type="ECO:0000256" key="7">
    <source>
        <dbReference type="ARBA" id="ARBA00022741"/>
    </source>
</evidence>
<feature type="transmembrane region" description="Helical" evidence="16">
    <location>
        <begin position="1012"/>
        <end position="1034"/>
    </location>
</feature>
<evidence type="ECO:0000256" key="10">
    <source>
        <dbReference type="ARBA" id="ARBA00022842"/>
    </source>
</evidence>
<comment type="similarity">
    <text evidence="2 16">Belongs to the cation transport ATPase (P-type) (TC 3.A.3) family. Type IIB subfamily.</text>
</comment>
<sequence length="1108" mass="120605">MSSASFDLPASFGISAKELSTLNQDKDTEALLRYGGVEGLCGALASTSSAGLSEGAPAPSIRARQQYFGWNRFRPVPMKGFFWLLYENLQDPTLLLLMAAALVSTVLGFAIKSQREEAAWSEGVAIWVAVGIVSLVGAGNDYQKDLQFKKLNAAKDEYDVKVLRDGGEMLVLNTEVVVGDMLLLDTGDKLIADAVLSSGHGLVVDEASLTGESEPVRKSPEGDLWCRSGTQVTEGSGRALVVAVGEDSEWGRTMAMVMGESGNTPLQDALTTLASAIGKVGLCVGVLCFFVLLMRWVIDNRGFPADQLVSGPLQYFIFAVTIVVVAVPEGLPLAVTISLAYSMRKMMKDNNFVRVLAACETMGGATAICSDKTGTLTENRMTVVAGWFPDQLWRRLPQARELHTELLSQIMLNAALNSKAFLVESQTGATESVGNRTECALLLMLQQWGYDYRKLRSEHKAEVVEVYGFSSERKMASVLIRRPDGSLRLYNKGAAEIVLRDLDPLHTDVQGAGEEGGLGSSRPADAQLTACCIIGIKDSVRAEVPEAVATCKRAGITVRMVTGDNRHTAEQIAEECGILAPDGLVLEGPIFRTMPEQELLEALPRLQVLARSSPTDKFTLVKLLKKLGEVVAVTGDGTNDAPALKESDVGLAMGIAGTEVAKEAADIVIMDDNFHSIVKSVLWGRSVFANLRKFLQFQLTINFAALVIAFGAAVTSGETPLNVLELLWINLIMDALAALALATEEPTPDLLDEKPHGRNERLINKCMWKHILVQGCYQIFVVFLIVYGAPAHLQKFALPSACTAYSNIDASAIDVSLVSPGVPGSLYNPRAPSPGGHFEPVRARCQRNPCLNMCCNRNVTSQDCVDNLVAQGGHYLPGEFPICYFQRDAADQLVCGQNRPQKHVQSFCGGGSKPCPRYEQMKALNDQATLQYTRHVDYAQDKTNSIVFNAFIFLQLCNQINARKIKDELNPFAGLLQSRAFIYIWLLILGLQILIMLTPICTFFRITPLSWAEWLFSVVLGLVSLPLCLVTKLVSRSCPARSLRAQLYTRLSSIVPAEDAQDRIKALHQGRSHELQPLASLASGFSAPRTSWTMPQHPLPSQTPEESV</sequence>
<keyword evidence="7 16" id="KW-0547">Nucleotide-binding</keyword>
<organism evidence="18 19">
    <name type="scientific">Symbiochloris irregularis</name>
    <dbReference type="NCBI Taxonomy" id="706552"/>
    <lineage>
        <taxon>Eukaryota</taxon>
        <taxon>Viridiplantae</taxon>
        <taxon>Chlorophyta</taxon>
        <taxon>core chlorophytes</taxon>
        <taxon>Trebouxiophyceae</taxon>
        <taxon>Trebouxiales</taxon>
        <taxon>Trebouxiaceae</taxon>
        <taxon>Symbiochloris</taxon>
    </lineage>
</organism>
<comment type="function">
    <text evidence="16">Catalyzes the hydrolysis of ATP coupled with the transport of calcium.</text>
</comment>
<dbReference type="InterPro" id="IPR036412">
    <property type="entry name" value="HAD-like_sf"/>
</dbReference>
<keyword evidence="5 16" id="KW-0812">Transmembrane</keyword>
<evidence type="ECO:0000256" key="14">
    <source>
        <dbReference type="ARBA" id="ARBA00023136"/>
    </source>
</evidence>
<dbReference type="Gene3D" id="3.40.50.1000">
    <property type="entry name" value="HAD superfamily/HAD-like"/>
    <property type="match status" value="2"/>
</dbReference>
<evidence type="ECO:0000256" key="16">
    <source>
        <dbReference type="RuleBase" id="RU361146"/>
    </source>
</evidence>
<keyword evidence="13 16" id="KW-0406">Ion transport</keyword>
<evidence type="ECO:0000259" key="17">
    <source>
        <dbReference type="SMART" id="SM00831"/>
    </source>
</evidence>
<keyword evidence="12 16" id="KW-1133">Transmembrane helix</keyword>
<reference evidence="18 19" key="1">
    <citation type="journal article" date="2024" name="Nat. Commun.">
        <title>Phylogenomics reveals the evolutionary origins of lichenization in chlorophyte algae.</title>
        <authorList>
            <person name="Puginier C."/>
            <person name="Libourel C."/>
            <person name="Otte J."/>
            <person name="Skaloud P."/>
            <person name="Haon M."/>
            <person name="Grisel S."/>
            <person name="Petersen M."/>
            <person name="Berrin J.G."/>
            <person name="Delaux P.M."/>
            <person name="Dal Grande F."/>
            <person name="Keller J."/>
        </authorList>
    </citation>
    <scope>NUCLEOTIDE SEQUENCE [LARGE SCALE GENOMIC DNA]</scope>
    <source>
        <strain evidence="18 19">SAG 2036</strain>
    </source>
</reference>
<evidence type="ECO:0000256" key="13">
    <source>
        <dbReference type="ARBA" id="ARBA00023065"/>
    </source>
</evidence>